<dbReference type="SUPFAM" id="SSF101898">
    <property type="entry name" value="NHL repeat"/>
    <property type="match status" value="1"/>
</dbReference>
<proteinExistence type="predicted"/>
<gene>
    <name evidence="1" type="ORF">Acr_07g0012180</name>
</gene>
<reference evidence="1 2" key="1">
    <citation type="submission" date="2019-07" db="EMBL/GenBank/DDBJ databases">
        <title>De Novo Assembly of kiwifruit Actinidia rufa.</title>
        <authorList>
            <person name="Sugita-Konishi S."/>
            <person name="Sato K."/>
            <person name="Mori E."/>
            <person name="Abe Y."/>
            <person name="Kisaki G."/>
            <person name="Hamano K."/>
            <person name="Suezawa K."/>
            <person name="Otani M."/>
            <person name="Fukuda T."/>
            <person name="Manabe T."/>
            <person name="Gomi K."/>
            <person name="Tabuchi M."/>
            <person name="Akimitsu K."/>
            <person name="Kataoka I."/>
        </authorList>
    </citation>
    <scope>NUCLEOTIDE SEQUENCE [LARGE SCALE GENOMIC DNA]</scope>
    <source>
        <strain evidence="2">cv. Fuchu</strain>
    </source>
</reference>
<evidence type="ECO:0000313" key="2">
    <source>
        <dbReference type="Proteomes" id="UP000585474"/>
    </source>
</evidence>
<sequence length="388" mass="42210">MTLNFGLFSVCAELVLEEGYTVSTVLDGNKLEINPHSILPLFGASDLILLDSEHSAFFTVSLDAESAIKQLSGNGVGFSDGDLATATFSKPKSFAVDLSGNAYVADKGNRAIRKISKSGVTTIAGGSKTEGKADGPGQNASFSTDFELAFSPERCALMICDHGNKLVRQINLKSQDCARGSHSELGASPWAWAFALGLSCFLGMIIRFAARPSVTRYEGSVPLCFNETWKHYPIIQQRQLLTLYFDIRNAIVSSTPYALLKSFVMLSLSQLSLMFRINNTVEPRISHKKSVSLLDSALLGSKEMTKSRMYDEQLKDLIAFDGGVESSDNADMISEQENYSESRDGVSSEGNQTIDNMIKASIMGFEEQAQKASLEVPLLTSSGLVKRR</sequence>
<organism evidence="1 2">
    <name type="scientific">Actinidia rufa</name>
    <dbReference type="NCBI Taxonomy" id="165716"/>
    <lineage>
        <taxon>Eukaryota</taxon>
        <taxon>Viridiplantae</taxon>
        <taxon>Streptophyta</taxon>
        <taxon>Embryophyta</taxon>
        <taxon>Tracheophyta</taxon>
        <taxon>Spermatophyta</taxon>
        <taxon>Magnoliopsida</taxon>
        <taxon>eudicotyledons</taxon>
        <taxon>Gunneridae</taxon>
        <taxon>Pentapetalae</taxon>
        <taxon>asterids</taxon>
        <taxon>Ericales</taxon>
        <taxon>Actinidiaceae</taxon>
        <taxon>Actinidia</taxon>
    </lineage>
</organism>
<name>A0A7J0EX84_9ERIC</name>
<keyword evidence="2" id="KW-1185">Reference proteome</keyword>
<dbReference type="PANTHER" id="PTHR13833:SF71">
    <property type="entry name" value="NHL DOMAIN-CONTAINING PROTEIN"/>
    <property type="match status" value="1"/>
</dbReference>
<evidence type="ECO:0000313" key="1">
    <source>
        <dbReference type="EMBL" id="GFY91022.1"/>
    </source>
</evidence>
<dbReference type="OrthoDB" id="342730at2759"/>
<dbReference type="AlphaFoldDB" id="A0A7J0EX84"/>
<accession>A0A7J0EX84</accession>
<comment type="caution">
    <text evidence="1">The sequence shown here is derived from an EMBL/GenBank/DDBJ whole genome shotgun (WGS) entry which is preliminary data.</text>
</comment>
<dbReference type="PANTHER" id="PTHR13833">
    <property type="match status" value="1"/>
</dbReference>
<dbReference type="Proteomes" id="UP000585474">
    <property type="component" value="Unassembled WGS sequence"/>
</dbReference>
<dbReference type="EMBL" id="BJWL01000007">
    <property type="protein sequence ID" value="GFY91022.1"/>
    <property type="molecule type" value="Genomic_DNA"/>
</dbReference>
<dbReference type="InterPro" id="IPR011042">
    <property type="entry name" value="6-blade_b-propeller_TolB-like"/>
</dbReference>
<dbReference type="Gene3D" id="2.120.10.30">
    <property type="entry name" value="TolB, C-terminal domain"/>
    <property type="match status" value="1"/>
</dbReference>
<protein>
    <submittedName>
        <fullName evidence="1">NHL domain-containing protein</fullName>
    </submittedName>
</protein>